<sequence>MKGFVNACFLHDIGKIILRSKEGHSGKNHSEEGAKWLSKRLSEIGRDSLNKIIYLVELHHNLKEAEEIPLLALLQKADHLAAGERETSKGKCTGPYKWDWYAPLATPFSRISLKNPRPQDPYPAFWPLEEVSPDLPSAAKCPSRTTPEKYAELLENFEKNFLEIAKNGDLSPNKLLVILEKYFSFVPSETCVPKEGYKDWPDISLFDHLKLTAAIGSVYYLWLEEKYGPDFIKHQFVIEELSNRNQQPFILVGGDLSGVQNFIYTISSKGALLSLKGRSFFLELLMEHTINRILSEAGLYRCNVIFSGGGHFYLLLPNTKSAEGILETTKRKINDWLWRKFEALLELHIVWEPFGEEVFISQKKGIRAGDIFAKVSEKLEKSKKKPFSEQLSSMFEPISIHPSCLEAEGAPGACEVCFRDEVNISNRSDDVNLILCDACYDEYRLGKNIQQQSGKNKNLFSSYLNINNHGVITIENKGYEFDSKPQDDTYFAVNHFSPGAEAFLPCGYYQGIWEFEKIKEEGFGLPRLSALRMDVDNLGRIFKEGLLPEDQTFSRISAISRSLNLFFKYYLNTLLCGRNHLPGYKPPERFNWAKRDIDQDGRKVAIIYSGGDDLFIMGAWLDVCEAAIDIVKAFSSYTGNPELTLSGGIALGPIKMPVYQFARLAGAGEDKAKDLRPKKNALFILGEVIPNESLINLKEMLNFWQKYLEPDTQKASLILKEPFSKAFLYRILNIAQELTREDDKKDKAIFLPRIAYLLSRLDREKLKKDYLTLQNWLLSLDFEKNWKLMHVAMQWIIMSMRREDNE</sequence>
<keyword evidence="7" id="KW-0255">Endonuclease</keyword>
<keyword evidence="8" id="KW-0378">Hydrolase</keyword>
<dbReference type="NCBIfam" id="TIGR02578">
    <property type="entry name" value="cas_TM1811_Csm1"/>
    <property type="match status" value="1"/>
</dbReference>
<feature type="domain" description="GGDEF" evidence="13">
    <location>
        <begin position="526"/>
        <end position="687"/>
    </location>
</feature>
<evidence type="ECO:0000256" key="6">
    <source>
        <dbReference type="ARBA" id="ARBA00022741"/>
    </source>
</evidence>
<comment type="caution">
    <text evidence="14">The sequence shown here is derived from an EMBL/GenBank/DDBJ whole genome shotgun (WGS) entry which is preliminary data.</text>
</comment>
<dbReference type="SUPFAM" id="SSF109604">
    <property type="entry name" value="HD-domain/PDEase-like"/>
    <property type="match status" value="1"/>
</dbReference>
<evidence type="ECO:0000256" key="12">
    <source>
        <dbReference type="ARBA" id="ARBA00032922"/>
    </source>
</evidence>
<keyword evidence="11" id="KW-0051">Antiviral defense</keyword>
<name>A0A179D2K0_9BACT</name>
<dbReference type="CDD" id="cd09680">
    <property type="entry name" value="Cas10_III"/>
    <property type="match status" value="1"/>
</dbReference>
<evidence type="ECO:0000256" key="2">
    <source>
        <dbReference type="ARBA" id="ARBA00005700"/>
    </source>
</evidence>
<evidence type="ECO:0000256" key="1">
    <source>
        <dbReference type="ARBA" id="ARBA00001968"/>
    </source>
</evidence>
<keyword evidence="10" id="KW-0067">ATP-binding</keyword>
<organism evidence="14 15">
    <name type="scientific">Thermosulfurimonas dismutans</name>
    <dbReference type="NCBI Taxonomy" id="999894"/>
    <lineage>
        <taxon>Bacteria</taxon>
        <taxon>Pseudomonadati</taxon>
        <taxon>Thermodesulfobacteriota</taxon>
        <taxon>Thermodesulfobacteria</taxon>
        <taxon>Thermodesulfobacteriales</taxon>
        <taxon>Thermodesulfobacteriaceae</taxon>
        <taxon>Thermosulfurimonas</taxon>
    </lineage>
</organism>
<dbReference type="InterPro" id="IPR000160">
    <property type="entry name" value="GGDEF_dom"/>
</dbReference>
<keyword evidence="6" id="KW-0547">Nucleotide-binding</keyword>
<dbReference type="InterPro" id="IPR054767">
    <property type="entry name" value="Cas10-Cmr2_palm2"/>
</dbReference>
<evidence type="ECO:0000256" key="7">
    <source>
        <dbReference type="ARBA" id="ARBA00022759"/>
    </source>
</evidence>
<evidence type="ECO:0000256" key="10">
    <source>
        <dbReference type="ARBA" id="ARBA00022840"/>
    </source>
</evidence>
<dbReference type="GO" id="GO:0004527">
    <property type="term" value="F:exonuclease activity"/>
    <property type="evidence" value="ECO:0007669"/>
    <property type="project" value="UniProtKB-KW"/>
</dbReference>
<dbReference type="InterPro" id="IPR052117">
    <property type="entry name" value="Cas10/Csm1_subtype-III-A"/>
</dbReference>
<dbReference type="STRING" id="999894.TDIS_1840"/>
<dbReference type="Proteomes" id="UP000078390">
    <property type="component" value="Unassembled WGS sequence"/>
</dbReference>
<dbReference type="GO" id="GO:0051607">
    <property type="term" value="P:defense response to virus"/>
    <property type="evidence" value="ECO:0007669"/>
    <property type="project" value="UniProtKB-KW"/>
</dbReference>
<keyword evidence="9" id="KW-0269">Exonuclease</keyword>
<evidence type="ECO:0000313" key="14">
    <source>
        <dbReference type="EMBL" id="OAQ20021.1"/>
    </source>
</evidence>
<keyword evidence="15" id="KW-1185">Reference proteome</keyword>
<dbReference type="InterPro" id="IPR041062">
    <property type="entry name" value="Csm1_B"/>
</dbReference>
<dbReference type="AlphaFoldDB" id="A0A179D2K0"/>
<dbReference type="Pfam" id="PF18211">
    <property type="entry name" value="Csm1_B"/>
    <property type="match status" value="1"/>
</dbReference>
<dbReference type="RefSeq" id="WP_068671564.1">
    <property type="nucleotide sequence ID" value="NZ_LWLG01000017.1"/>
</dbReference>
<dbReference type="Pfam" id="PF01966">
    <property type="entry name" value="HD"/>
    <property type="match status" value="1"/>
</dbReference>
<dbReference type="Pfam" id="PF22335">
    <property type="entry name" value="Cas10-Cmr2_palm2"/>
    <property type="match status" value="1"/>
</dbReference>
<evidence type="ECO:0000256" key="8">
    <source>
        <dbReference type="ARBA" id="ARBA00022801"/>
    </source>
</evidence>
<gene>
    <name evidence="14" type="ORF">TDIS_1840</name>
</gene>
<evidence type="ECO:0000256" key="9">
    <source>
        <dbReference type="ARBA" id="ARBA00022839"/>
    </source>
</evidence>
<proteinExistence type="inferred from homology"/>
<reference evidence="14 15" key="1">
    <citation type="submission" date="2016-04" db="EMBL/GenBank/DDBJ databases">
        <title>Genome analysis of Thermosulfurimonas dismutans, the first thermophilic sulfur-disproportionating bacterium of the phylum Thermodesulfobacteria.</title>
        <authorList>
            <person name="Mardanov A.V."/>
            <person name="Beletsky A.V."/>
            <person name="Kadnikov V.V."/>
            <person name="Slobodkin A.I."/>
            <person name="Ravin N.V."/>
        </authorList>
    </citation>
    <scope>NUCLEOTIDE SEQUENCE [LARGE SCALE GENOMIC DNA]</scope>
    <source>
        <strain evidence="14 15">S95</strain>
    </source>
</reference>
<dbReference type="InterPro" id="IPR006674">
    <property type="entry name" value="HD_domain"/>
</dbReference>
<dbReference type="PROSITE" id="PS50887">
    <property type="entry name" value="GGDEF"/>
    <property type="match status" value="1"/>
</dbReference>
<evidence type="ECO:0000256" key="3">
    <source>
        <dbReference type="ARBA" id="ARBA00014333"/>
    </source>
</evidence>
<dbReference type="InterPro" id="IPR043128">
    <property type="entry name" value="Rev_trsase/Diguanyl_cyclase"/>
</dbReference>
<dbReference type="GO" id="GO:0004519">
    <property type="term" value="F:endonuclease activity"/>
    <property type="evidence" value="ECO:0007669"/>
    <property type="project" value="UniProtKB-KW"/>
</dbReference>
<comment type="cofactor">
    <cofactor evidence="1">
        <name>a divalent metal cation</name>
        <dbReference type="ChEBI" id="CHEBI:60240"/>
    </cofactor>
</comment>
<accession>A0A179D2K0</accession>
<keyword evidence="4" id="KW-0808">Transferase</keyword>
<keyword evidence="5" id="KW-0540">Nuclease</keyword>
<evidence type="ECO:0000256" key="5">
    <source>
        <dbReference type="ARBA" id="ARBA00022722"/>
    </source>
</evidence>
<dbReference type="PANTHER" id="PTHR36528">
    <property type="entry name" value="CRISPR SYSTEM SINGLE-STRAND-SPECIFIC DEOXYRIBONUCLEASE CAS10/CSM1 (SUBTYPE III-A)"/>
    <property type="match status" value="1"/>
</dbReference>
<dbReference type="GO" id="GO:0005524">
    <property type="term" value="F:ATP binding"/>
    <property type="evidence" value="ECO:0007669"/>
    <property type="project" value="UniProtKB-KW"/>
</dbReference>
<evidence type="ECO:0000259" key="13">
    <source>
        <dbReference type="PROSITE" id="PS50887"/>
    </source>
</evidence>
<comment type="similarity">
    <text evidence="2">Belongs to the CRISPR-associated Cas10/Csm1 family.</text>
</comment>
<dbReference type="PATRIC" id="fig|999894.6.peg.1842"/>
<dbReference type="Gene3D" id="1.10.3210.10">
    <property type="entry name" value="Hypothetical protein af1432"/>
    <property type="match status" value="1"/>
</dbReference>
<dbReference type="GO" id="GO:0016740">
    <property type="term" value="F:transferase activity"/>
    <property type="evidence" value="ECO:0007669"/>
    <property type="project" value="UniProtKB-KW"/>
</dbReference>
<dbReference type="Gene3D" id="3.30.70.270">
    <property type="match status" value="1"/>
</dbReference>
<protein>
    <recommendedName>
        <fullName evidence="3">CRISPR system single-strand-specific deoxyribonuclease Cas10/Csm1 (subtype III-A)</fullName>
    </recommendedName>
    <alternativeName>
        <fullName evidence="12">Cyclic oligoadenylate synthase</fullName>
    </alternativeName>
</protein>
<evidence type="ECO:0000256" key="11">
    <source>
        <dbReference type="ARBA" id="ARBA00023118"/>
    </source>
</evidence>
<dbReference type="PANTHER" id="PTHR36528:SF1">
    <property type="entry name" value="CRISPR SYSTEM SINGLE-STRAND-SPECIFIC DEOXYRIBONUCLEASE CAS10_CSM1 (SUBTYPE III-A)"/>
    <property type="match status" value="1"/>
</dbReference>
<evidence type="ECO:0000313" key="15">
    <source>
        <dbReference type="Proteomes" id="UP000078390"/>
    </source>
</evidence>
<dbReference type="EMBL" id="LWLG01000017">
    <property type="protein sequence ID" value="OAQ20021.1"/>
    <property type="molecule type" value="Genomic_DNA"/>
</dbReference>
<dbReference type="OrthoDB" id="9768769at2"/>
<dbReference type="InterPro" id="IPR013408">
    <property type="entry name" value="Cas10/Csm1"/>
</dbReference>
<evidence type="ECO:0000256" key="4">
    <source>
        <dbReference type="ARBA" id="ARBA00022679"/>
    </source>
</evidence>